<dbReference type="PANTHER" id="PTHR33744:SF15">
    <property type="entry name" value="CARBOHYDRATE DIACID REGULATOR"/>
    <property type="match status" value="1"/>
</dbReference>
<keyword evidence="3" id="KW-1185">Reference proteome</keyword>
<dbReference type="RefSeq" id="WP_024625911.1">
    <property type="nucleotide sequence ID" value="NZ_AYGX02000134.1"/>
</dbReference>
<dbReference type="Pfam" id="PF13556">
    <property type="entry name" value="HTH_30"/>
    <property type="match status" value="1"/>
</dbReference>
<gene>
    <name evidence="2" type="ORF">DY78_GL000965</name>
</gene>
<dbReference type="AlphaFoldDB" id="A0A0R2NNZ1"/>
<evidence type="ECO:0000313" key="3">
    <source>
        <dbReference type="Proteomes" id="UP000050920"/>
    </source>
</evidence>
<dbReference type="InterPro" id="IPR051448">
    <property type="entry name" value="CdaR-like_regulators"/>
</dbReference>
<organism evidence="2 3">
    <name type="scientific">Lactiplantibacillus fabifermentans DSM 21115</name>
    <dbReference type="NCBI Taxonomy" id="1413187"/>
    <lineage>
        <taxon>Bacteria</taxon>
        <taxon>Bacillati</taxon>
        <taxon>Bacillota</taxon>
        <taxon>Bacilli</taxon>
        <taxon>Lactobacillales</taxon>
        <taxon>Lactobacillaceae</taxon>
        <taxon>Lactiplantibacillus</taxon>
    </lineage>
</organism>
<dbReference type="EMBL" id="AYGX02000134">
    <property type="protein sequence ID" value="KRO26427.1"/>
    <property type="molecule type" value="Genomic_DNA"/>
</dbReference>
<feature type="domain" description="PucR C-terminal helix-turn-helix" evidence="1">
    <location>
        <begin position="238"/>
        <end position="285"/>
    </location>
</feature>
<dbReference type="InterPro" id="IPR025736">
    <property type="entry name" value="PucR_C-HTH_dom"/>
</dbReference>
<dbReference type="SUPFAM" id="SSF46689">
    <property type="entry name" value="Homeodomain-like"/>
    <property type="match status" value="1"/>
</dbReference>
<evidence type="ECO:0000259" key="1">
    <source>
        <dbReference type="Pfam" id="PF13556"/>
    </source>
</evidence>
<name>A0A0R2NNZ1_9LACO</name>
<dbReference type="PANTHER" id="PTHR33744">
    <property type="entry name" value="CARBOHYDRATE DIACID REGULATOR"/>
    <property type="match status" value="1"/>
</dbReference>
<dbReference type="InterPro" id="IPR042070">
    <property type="entry name" value="PucR_C-HTH_sf"/>
</dbReference>
<proteinExistence type="predicted"/>
<dbReference type="InterPro" id="IPR009057">
    <property type="entry name" value="Homeodomain-like_sf"/>
</dbReference>
<evidence type="ECO:0000313" key="2">
    <source>
        <dbReference type="EMBL" id="KRO26427.1"/>
    </source>
</evidence>
<accession>A0A0R2NNZ1</accession>
<comment type="caution">
    <text evidence="2">The sequence shown here is derived from an EMBL/GenBank/DDBJ whole genome shotgun (WGS) entry which is preliminary data.</text>
</comment>
<dbReference type="Gene3D" id="1.10.10.2840">
    <property type="entry name" value="PucR C-terminal helix-turn-helix domain"/>
    <property type="match status" value="1"/>
</dbReference>
<dbReference type="Proteomes" id="UP000050920">
    <property type="component" value="Unassembled WGS sequence"/>
</dbReference>
<reference evidence="2 3" key="1">
    <citation type="journal article" date="2015" name="Genome Announc.">
        <title>Expanding the biotechnology potential of lactobacilli through comparative genomics of 213 strains and associated genera.</title>
        <authorList>
            <person name="Sun Z."/>
            <person name="Harris H.M."/>
            <person name="McCann A."/>
            <person name="Guo C."/>
            <person name="Argimon S."/>
            <person name="Zhang W."/>
            <person name="Yang X."/>
            <person name="Jeffery I.B."/>
            <person name="Cooney J.C."/>
            <person name="Kagawa T.F."/>
            <person name="Liu W."/>
            <person name="Song Y."/>
            <person name="Salvetti E."/>
            <person name="Wrobel A."/>
            <person name="Rasinkangas P."/>
            <person name="Parkhill J."/>
            <person name="Rea M.C."/>
            <person name="O'Sullivan O."/>
            <person name="Ritari J."/>
            <person name="Douillard F.P."/>
            <person name="Paul Ross R."/>
            <person name="Yang R."/>
            <person name="Briner A.E."/>
            <person name="Felis G.E."/>
            <person name="de Vos W.M."/>
            <person name="Barrangou R."/>
            <person name="Klaenhammer T.R."/>
            <person name="Caufield P.W."/>
            <person name="Cui Y."/>
            <person name="Zhang H."/>
            <person name="O'Toole P.W."/>
        </authorList>
    </citation>
    <scope>NUCLEOTIDE SEQUENCE [LARGE SCALE GENOMIC DNA]</scope>
    <source>
        <strain evidence="2 3">DSM 21115</strain>
    </source>
</reference>
<sequence>MEIGQIKAIFPAAKYQKTPIDDERYLNFPYGNQWLVLPAAELTTREIELLRLVVGDQSNDKTLLANGHRWFRRLFLGEKATTKETIEKPLRIIQVQIINHDPAIAPTKWLEAFKSMFEQPLLDVFMISREHAIAIEQQTSKTFESEDFLGISQTLDTDFSCSSKLYVGQYWHDDDALAAVFTKERELFQFQVQQSTGRRVFSISNSILKYCFERQLSQNPLIVKSKHELLAIPDAQATITNLYQNGGNVSITAKKLYVHRNTLQYRIRKFQEATGFNLKNVDDLLFCYLLTLE</sequence>
<protein>
    <submittedName>
        <fullName evidence="2">Transcriptional regulator</fullName>
    </submittedName>
</protein>